<gene>
    <name evidence="11" type="ORF">OB69_13765</name>
</gene>
<organism evidence="11 12">
    <name type="scientific">Roseivirga seohaensis subsp. aquiponti</name>
    <dbReference type="NCBI Taxonomy" id="1566026"/>
    <lineage>
        <taxon>Bacteria</taxon>
        <taxon>Pseudomonadati</taxon>
        <taxon>Bacteroidota</taxon>
        <taxon>Cytophagia</taxon>
        <taxon>Cytophagales</taxon>
        <taxon>Roseivirgaceae</taxon>
        <taxon>Roseivirga</taxon>
    </lineage>
</organism>
<feature type="transmembrane region" description="Helical" evidence="10">
    <location>
        <begin position="146"/>
        <end position="162"/>
    </location>
</feature>
<evidence type="ECO:0000256" key="2">
    <source>
        <dbReference type="ARBA" id="ARBA00004651"/>
    </source>
</evidence>
<dbReference type="OrthoDB" id="9791248at2"/>
<feature type="transmembrane region" description="Helical" evidence="10">
    <location>
        <begin position="168"/>
        <end position="186"/>
    </location>
</feature>
<dbReference type="PANTHER" id="PTHR36122:SF2">
    <property type="entry name" value="NICOTINAMIDE RIBOSIDE TRANSPORTER PNUC"/>
    <property type="match status" value="1"/>
</dbReference>
<keyword evidence="7 10" id="KW-0812">Transmembrane</keyword>
<dbReference type="EMBL" id="JSVA01000016">
    <property type="protein sequence ID" value="KOF02091.1"/>
    <property type="molecule type" value="Genomic_DNA"/>
</dbReference>
<keyword evidence="9 10" id="KW-0472">Membrane</keyword>
<feature type="transmembrane region" description="Helical" evidence="10">
    <location>
        <begin position="95"/>
        <end position="114"/>
    </location>
</feature>
<dbReference type="RefSeq" id="WP_053224315.1">
    <property type="nucleotide sequence ID" value="NZ_JSVA01000016.1"/>
</dbReference>
<evidence type="ECO:0000256" key="1">
    <source>
        <dbReference type="ARBA" id="ARBA00002672"/>
    </source>
</evidence>
<evidence type="ECO:0000256" key="5">
    <source>
        <dbReference type="ARBA" id="ARBA00022448"/>
    </source>
</evidence>
<keyword evidence="8 10" id="KW-1133">Transmembrane helix</keyword>
<dbReference type="GO" id="GO:0034257">
    <property type="term" value="F:nicotinamide riboside transmembrane transporter activity"/>
    <property type="evidence" value="ECO:0007669"/>
    <property type="project" value="InterPro"/>
</dbReference>
<evidence type="ECO:0000313" key="12">
    <source>
        <dbReference type="Proteomes" id="UP000036908"/>
    </source>
</evidence>
<protein>
    <recommendedName>
        <fullName evidence="4">Nicotinamide riboside transporter PnuC</fullName>
    </recommendedName>
</protein>
<dbReference type="PATRIC" id="fig|1566026.4.peg.1061"/>
<dbReference type="AlphaFoldDB" id="A0A0L8AIM7"/>
<evidence type="ECO:0000256" key="6">
    <source>
        <dbReference type="ARBA" id="ARBA00022475"/>
    </source>
</evidence>
<evidence type="ECO:0000256" key="8">
    <source>
        <dbReference type="ARBA" id="ARBA00022989"/>
    </source>
</evidence>
<evidence type="ECO:0000256" key="9">
    <source>
        <dbReference type="ARBA" id="ARBA00023136"/>
    </source>
</evidence>
<evidence type="ECO:0000313" key="11">
    <source>
        <dbReference type="EMBL" id="KOF02091.1"/>
    </source>
</evidence>
<comment type="similarity">
    <text evidence="3">Belongs to the nicotinamide ribonucleoside (NR) uptake permease (TC 4.B.1) family.</text>
</comment>
<name>A0A0L8AIM7_9BACT</name>
<evidence type="ECO:0000256" key="7">
    <source>
        <dbReference type="ARBA" id="ARBA00022692"/>
    </source>
</evidence>
<evidence type="ECO:0000256" key="4">
    <source>
        <dbReference type="ARBA" id="ARBA00017522"/>
    </source>
</evidence>
<comment type="subcellular location">
    <subcellularLocation>
        <location evidence="2">Cell membrane</location>
        <topology evidence="2">Multi-pass membrane protein</topology>
    </subcellularLocation>
</comment>
<comment type="caution">
    <text evidence="11">The sequence shown here is derived from an EMBL/GenBank/DDBJ whole genome shotgun (WGS) entry which is preliminary data.</text>
</comment>
<feature type="transmembrane region" description="Helical" evidence="10">
    <location>
        <begin position="120"/>
        <end position="139"/>
    </location>
</feature>
<dbReference type="GO" id="GO:0005886">
    <property type="term" value="C:plasma membrane"/>
    <property type="evidence" value="ECO:0007669"/>
    <property type="project" value="UniProtKB-SubCell"/>
</dbReference>
<proteinExistence type="inferred from homology"/>
<dbReference type="InterPro" id="IPR006419">
    <property type="entry name" value="NMN_transpt_PnuC"/>
</dbReference>
<reference evidence="12" key="1">
    <citation type="submission" date="2014-11" db="EMBL/GenBank/DDBJ databases">
        <title>Genome sequencing of Roseivirga sp. D-25.</title>
        <authorList>
            <person name="Selvaratnam C."/>
            <person name="Thevarajoo S."/>
            <person name="Goh K.M."/>
            <person name="Eee R."/>
            <person name="Chan K.-G."/>
            <person name="Chong C.S."/>
        </authorList>
    </citation>
    <scope>NUCLEOTIDE SEQUENCE [LARGE SCALE GENOMIC DNA]</scope>
    <source>
        <strain evidence="12">D-25</strain>
    </source>
</reference>
<dbReference type="Pfam" id="PF04973">
    <property type="entry name" value="NMN_transporter"/>
    <property type="match status" value="1"/>
</dbReference>
<accession>A0A0L8AIM7</accession>
<feature type="transmembrane region" description="Helical" evidence="10">
    <location>
        <begin position="58"/>
        <end position="75"/>
    </location>
</feature>
<dbReference type="NCBIfam" id="TIGR01528">
    <property type="entry name" value="NMN_trans_PnuC"/>
    <property type="match status" value="1"/>
</dbReference>
<keyword evidence="5" id="KW-0813">Transport</keyword>
<dbReference type="PANTHER" id="PTHR36122">
    <property type="entry name" value="NICOTINAMIDE RIBOSIDE TRANSPORTER PNUC"/>
    <property type="match status" value="1"/>
</dbReference>
<keyword evidence="12" id="KW-1185">Reference proteome</keyword>
<evidence type="ECO:0000256" key="3">
    <source>
        <dbReference type="ARBA" id="ARBA00006669"/>
    </source>
</evidence>
<sequence length="201" mass="23254">MIEEFLTELTWLEGLGTLFGIVQVILARQNNINTYLFGIVAILMSMWVLYQSALYADILLHMYYLVMSIYGWLYWKYGKQKAEAPISNSTQQEHLKAILIVLGCFGLMSYWLNFHTDSDVPIWDATVSAFAWAGMWLMAKRKIENWVYLNISNIISIPLLIYKDLYIYAGMSVFLFIMGTSGYLKWRKLMSEENGNAYATA</sequence>
<feature type="transmembrane region" description="Helical" evidence="10">
    <location>
        <begin position="6"/>
        <end position="27"/>
    </location>
</feature>
<comment type="function">
    <text evidence="1">Required for nicotinamide riboside transport across the inner membrane.</text>
</comment>
<dbReference type="Proteomes" id="UP000036908">
    <property type="component" value="Unassembled WGS sequence"/>
</dbReference>
<feature type="transmembrane region" description="Helical" evidence="10">
    <location>
        <begin position="34"/>
        <end position="52"/>
    </location>
</feature>
<evidence type="ECO:0000256" key="10">
    <source>
        <dbReference type="SAM" id="Phobius"/>
    </source>
</evidence>
<keyword evidence="6" id="KW-1003">Cell membrane</keyword>